<keyword evidence="2" id="KW-1185">Reference proteome</keyword>
<dbReference type="AlphaFoldDB" id="Q1AVM3"/>
<gene>
    <name evidence="1" type="ordered locus">Rxyl_1593</name>
</gene>
<reference evidence="1 2" key="1">
    <citation type="submission" date="2006-06" db="EMBL/GenBank/DDBJ databases">
        <title>Complete sequence of Rubrobacter xylanophilus DSM 9941.</title>
        <authorList>
            <consortium name="US DOE Joint Genome Institute"/>
            <person name="Copeland A."/>
            <person name="Lucas S."/>
            <person name="Lapidus A."/>
            <person name="Barry K."/>
            <person name="Detter J.C."/>
            <person name="Glavina del Rio T."/>
            <person name="Hammon N."/>
            <person name="Israni S."/>
            <person name="Dalin E."/>
            <person name="Tice H."/>
            <person name="Pitluck S."/>
            <person name="Munk A.C."/>
            <person name="Brettin T."/>
            <person name="Bruce D."/>
            <person name="Han C."/>
            <person name="Tapia R."/>
            <person name="Gilna P."/>
            <person name="Schmutz J."/>
            <person name="Larimer F."/>
            <person name="Land M."/>
            <person name="Hauser L."/>
            <person name="Kyrpides N."/>
            <person name="Lykidis A."/>
            <person name="da Costa M.S."/>
            <person name="Rainey F.A."/>
            <person name="Empadinhas N."/>
            <person name="Jolivet E."/>
            <person name="Battista J.R."/>
            <person name="Richardson P."/>
        </authorList>
    </citation>
    <scope>NUCLEOTIDE SEQUENCE [LARGE SCALE GENOMIC DNA]</scope>
    <source>
        <strain evidence="2">DSM 9941 / NBRC 16129 / PRD-1</strain>
    </source>
</reference>
<sequence>MEFFSQRRSRSMSDVFEARVSRLSPEGRRILERIEADSAALDTGAVPEILAEASRLPAQERERVMGLVLQLAWREGRAAEEAAAEQGAQIIAEAEKELRRRGEPVPDNMTVGQALSVLRGT</sequence>
<dbReference type="EMBL" id="CP000386">
    <property type="protein sequence ID" value="ABG04555.1"/>
    <property type="molecule type" value="Genomic_DNA"/>
</dbReference>
<dbReference type="HOGENOM" id="CLU_2036317_0_0_11"/>
<proteinExistence type="predicted"/>
<accession>Q1AVM3</accession>
<evidence type="ECO:0000313" key="2">
    <source>
        <dbReference type="Proteomes" id="UP000006637"/>
    </source>
</evidence>
<protein>
    <submittedName>
        <fullName evidence="1">Uncharacterized protein</fullName>
    </submittedName>
</protein>
<evidence type="ECO:0000313" key="1">
    <source>
        <dbReference type="EMBL" id="ABG04555.1"/>
    </source>
</evidence>
<dbReference type="STRING" id="266117.Rxyl_1593"/>
<dbReference type="KEGG" id="rxy:Rxyl_1593"/>
<name>Q1AVM3_RUBXD</name>
<dbReference type="Proteomes" id="UP000006637">
    <property type="component" value="Chromosome"/>
</dbReference>
<organism evidence="1 2">
    <name type="scientific">Rubrobacter xylanophilus (strain DSM 9941 / JCM 11954 / NBRC 16129 / PRD-1)</name>
    <dbReference type="NCBI Taxonomy" id="266117"/>
    <lineage>
        <taxon>Bacteria</taxon>
        <taxon>Bacillati</taxon>
        <taxon>Actinomycetota</taxon>
        <taxon>Rubrobacteria</taxon>
        <taxon>Rubrobacterales</taxon>
        <taxon>Rubrobacteraceae</taxon>
        <taxon>Rubrobacter</taxon>
    </lineage>
</organism>